<organism evidence="2 3">
    <name type="scientific">Anaerococcus tetradius ATCC 35098</name>
    <dbReference type="NCBI Taxonomy" id="525255"/>
    <lineage>
        <taxon>Bacteria</taxon>
        <taxon>Bacillati</taxon>
        <taxon>Bacillota</taxon>
        <taxon>Tissierellia</taxon>
        <taxon>Tissierellales</taxon>
        <taxon>Peptoniphilaceae</taxon>
        <taxon>Anaerococcus</taxon>
    </lineage>
</organism>
<protein>
    <recommendedName>
        <fullName evidence="4">ABC-2 type transporter</fullName>
    </recommendedName>
</protein>
<evidence type="ECO:0000313" key="2">
    <source>
        <dbReference type="EMBL" id="EEI83307.1"/>
    </source>
</evidence>
<dbReference type="eggNOG" id="ENOG5032STB">
    <property type="taxonomic scope" value="Bacteria"/>
</dbReference>
<keyword evidence="1" id="KW-1133">Transmembrane helix</keyword>
<evidence type="ECO:0008006" key="4">
    <source>
        <dbReference type="Google" id="ProtNLM"/>
    </source>
</evidence>
<feature type="transmembrane region" description="Helical" evidence="1">
    <location>
        <begin position="140"/>
        <end position="167"/>
    </location>
</feature>
<keyword evidence="1" id="KW-0472">Membrane</keyword>
<dbReference type="HOGENOM" id="CLU_090939_0_0_9"/>
<keyword evidence="1" id="KW-0812">Transmembrane</keyword>
<sequence>MDYINLIKTELSLDIKKIRSYKVSFVTDILIFAIVLFSIFITGLDSAFADSYGIDINSGKIIVLIGFIFWQISTTALGWSSANIRGQSVSGTLELKMQSKYSAELLLFIEMLTYLFISFLSFFVIFLIFILSIKADTKDILYILLSYLVAFPALIGMYGLGLLLGGISLIEKEIGSLVFILQSVLIFLSDMIEVRSRLFNIIPFNAGIKIMRQMYLGQSVEASLIVDYLISNAVWIILGVICFRYLLKRVRTSDSFNNY</sequence>
<proteinExistence type="predicted"/>
<gene>
    <name evidence="2" type="ORF">HMPREF0077_0653</name>
</gene>
<dbReference type="Proteomes" id="UP000003744">
    <property type="component" value="Unassembled WGS sequence"/>
</dbReference>
<name>C2CGP3_9FIRM</name>
<dbReference type="EMBL" id="ACGC01000019">
    <property type="protein sequence ID" value="EEI83307.1"/>
    <property type="molecule type" value="Genomic_DNA"/>
</dbReference>
<feature type="transmembrane region" description="Helical" evidence="1">
    <location>
        <begin position="21"/>
        <end position="41"/>
    </location>
</feature>
<dbReference type="AlphaFoldDB" id="C2CGP3"/>
<evidence type="ECO:0000256" key="1">
    <source>
        <dbReference type="SAM" id="Phobius"/>
    </source>
</evidence>
<accession>C2CGP3</accession>
<evidence type="ECO:0000313" key="3">
    <source>
        <dbReference type="Proteomes" id="UP000003744"/>
    </source>
</evidence>
<dbReference type="RefSeq" id="WP_004836454.1">
    <property type="nucleotide sequence ID" value="NZ_GG666295.1"/>
</dbReference>
<reference evidence="2 3" key="1">
    <citation type="submission" date="2009-01" db="EMBL/GenBank/DDBJ databases">
        <authorList>
            <person name="Qin X."/>
            <person name="Bachman B."/>
            <person name="Battles P."/>
            <person name="Bell A."/>
            <person name="Bess C."/>
            <person name="Bickham C."/>
            <person name="Chaboub L."/>
            <person name="Chen D."/>
            <person name="Coyle M."/>
            <person name="Deiros D.R."/>
            <person name="Dinh H."/>
            <person name="Forbes L."/>
            <person name="Fowler G."/>
            <person name="Francisco L."/>
            <person name="Fu Q."/>
            <person name="Gubbala S."/>
            <person name="Hale W."/>
            <person name="Han Y."/>
            <person name="Hemphill L."/>
            <person name="Highlander S.K."/>
            <person name="Hirani K."/>
            <person name="Hogues M."/>
            <person name="Jackson L."/>
            <person name="Jakkamsetti A."/>
            <person name="Javaid M."/>
            <person name="Jiang H."/>
            <person name="Korchina V."/>
            <person name="Kovar C."/>
            <person name="Lara F."/>
            <person name="Lee S."/>
            <person name="Mata R."/>
            <person name="Mathew T."/>
            <person name="Moen C."/>
            <person name="Morales K."/>
            <person name="Munidasa M."/>
            <person name="Nazareth L."/>
            <person name="Ngo R."/>
            <person name="Nguyen L."/>
            <person name="Okwuonu G."/>
            <person name="Ongeri F."/>
            <person name="Patil S."/>
            <person name="Petrosino J."/>
            <person name="Pham C."/>
            <person name="Pham P."/>
            <person name="Pu L.-L."/>
            <person name="Puazo M."/>
            <person name="Raj R."/>
            <person name="Reid J."/>
            <person name="Rouhana J."/>
            <person name="Saada N."/>
            <person name="Shang Y."/>
            <person name="Simmons D."/>
            <person name="Thornton R."/>
            <person name="Warren J."/>
            <person name="Weissenberger G."/>
            <person name="Zhang J."/>
            <person name="Zhang L."/>
            <person name="Zhou C."/>
            <person name="Zhu D."/>
            <person name="Muzny D."/>
            <person name="Worley K."/>
            <person name="Gibbs R."/>
        </authorList>
    </citation>
    <scope>NUCLEOTIDE SEQUENCE [LARGE SCALE GENOMIC DNA]</scope>
    <source>
        <strain evidence="2 3">ATCC 35098</strain>
    </source>
</reference>
<comment type="caution">
    <text evidence="2">The sequence shown here is derived from an EMBL/GenBank/DDBJ whole genome shotgun (WGS) entry which is preliminary data.</text>
</comment>
<feature type="transmembrane region" description="Helical" evidence="1">
    <location>
        <begin position="105"/>
        <end position="134"/>
    </location>
</feature>
<feature type="transmembrane region" description="Helical" evidence="1">
    <location>
        <begin position="228"/>
        <end position="247"/>
    </location>
</feature>